<sequence length="159" mass="17555">MTGPRIDTAATDPVALWSSAQVTALGVETWPAYGGLAWRALLATDPRKAAAIFEAAEQWRRHRADADELDCLLADDPEEWFRRVTVDADAEARRIAPALAKRPTAAEVQARTGHHPPRTVTATRGWPPVAIPGRPGRYRHLIDGRQVDLPTHHRQEHAA</sequence>
<evidence type="ECO:0008006" key="4">
    <source>
        <dbReference type="Google" id="ProtNLM"/>
    </source>
</evidence>
<accession>A0A5P2AQS4</accession>
<name>A0A5P2AQS4_STRVZ</name>
<evidence type="ECO:0000256" key="1">
    <source>
        <dbReference type="SAM" id="MobiDB-lite"/>
    </source>
</evidence>
<dbReference type="AlphaFoldDB" id="A0A5P2AQS4"/>
<dbReference type="RefSeq" id="WP_150267132.1">
    <property type="nucleotide sequence ID" value="NZ_CP029194.1"/>
</dbReference>
<dbReference type="Pfam" id="PF10888">
    <property type="entry name" value="DUF2742"/>
    <property type="match status" value="1"/>
</dbReference>
<feature type="region of interest" description="Disordered" evidence="1">
    <location>
        <begin position="103"/>
        <end position="137"/>
    </location>
</feature>
<evidence type="ECO:0000313" key="2">
    <source>
        <dbReference type="EMBL" id="QES20455.1"/>
    </source>
</evidence>
<gene>
    <name evidence="2" type="ORF">DEJ46_16105</name>
</gene>
<reference evidence="2 3" key="1">
    <citation type="submission" date="2018-05" db="EMBL/GenBank/DDBJ databases">
        <title>Streptomyces venezuelae.</title>
        <authorList>
            <person name="Kim W."/>
            <person name="Lee N."/>
            <person name="Cho B.-K."/>
        </authorList>
    </citation>
    <scope>NUCLEOTIDE SEQUENCE [LARGE SCALE GENOMIC DNA]</scope>
    <source>
        <strain evidence="2 3">ATCC 15068</strain>
    </source>
</reference>
<dbReference type="EMBL" id="CP029194">
    <property type="protein sequence ID" value="QES20455.1"/>
    <property type="molecule type" value="Genomic_DNA"/>
</dbReference>
<dbReference type="Proteomes" id="UP000324106">
    <property type="component" value="Chromosome"/>
</dbReference>
<proteinExistence type="predicted"/>
<protein>
    <recommendedName>
        <fullName evidence="4">DUF2742 domain-containing protein</fullName>
    </recommendedName>
</protein>
<dbReference type="InterPro" id="IPR024384">
    <property type="entry name" value="DUF2742"/>
</dbReference>
<dbReference type="OrthoDB" id="4305396at2"/>
<organism evidence="2 3">
    <name type="scientific">Streptomyces venezuelae</name>
    <dbReference type="NCBI Taxonomy" id="54571"/>
    <lineage>
        <taxon>Bacteria</taxon>
        <taxon>Bacillati</taxon>
        <taxon>Actinomycetota</taxon>
        <taxon>Actinomycetes</taxon>
        <taxon>Kitasatosporales</taxon>
        <taxon>Streptomycetaceae</taxon>
        <taxon>Streptomyces</taxon>
    </lineage>
</organism>
<evidence type="ECO:0000313" key="3">
    <source>
        <dbReference type="Proteomes" id="UP000324106"/>
    </source>
</evidence>